<keyword evidence="2" id="KW-1185">Reference proteome</keyword>
<sequence length="373" mass="41984">MVEYIYPIHPAVLQSSSGSDKENNAISHIRGFAFERGDPMDVAKESTQPLQELGRVVASQSLYQATSAELKMQLMKDLARTSDSVFTLSSDGKTYLAPDALRGVPVKRINEASGYWQEDWTSLKTLLAAQTEAHLKKLEYRQHADALGIRRTDRKNMWRQKEKVASDDCSKYAKIREVFGNGHGKYHPNQIVAKHYLPASGLCEKELLYKMALKISNLCDLHKMNKLAMDPYDFYRWAVCRNLDASLEYKLSSSKATLKSIIRSMGDESGTRRSTDEGFRTLVLYWASLTNNEKKFRKPGSKRVRSRSSNSGISTSLGGAKSASRQAAMEMKRRLELQPRQRKKQTAAAVQGVGYTGVNALRAMQRLTITNVE</sequence>
<dbReference type="EMBL" id="JANJQO010000363">
    <property type="protein sequence ID" value="KAJ2978569.1"/>
    <property type="molecule type" value="Genomic_DNA"/>
</dbReference>
<protein>
    <submittedName>
        <fullName evidence="1">Uncharacterized protein</fullName>
    </submittedName>
</protein>
<name>A0ACC1NHN1_9HYPO</name>
<comment type="caution">
    <text evidence="1">The sequence shown here is derived from an EMBL/GenBank/DDBJ whole genome shotgun (WGS) entry which is preliminary data.</text>
</comment>
<gene>
    <name evidence="1" type="ORF">NQ176_g3747</name>
</gene>
<evidence type="ECO:0000313" key="1">
    <source>
        <dbReference type="EMBL" id="KAJ2978569.1"/>
    </source>
</evidence>
<organism evidence="1 2">
    <name type="scientific">Zarea fungicola</name>
    <dbReference type="NCBI Taxonomy" id="93591"/>
    <lineage>
        <taxon>Eukaryota</taxon>
        <taxon>Fungi</taxon>
        <taxon>Dikarya</taxon>
        <taxon>Ascomycota</taxon>
        <taxon>Pezizomycotina</taxon>
        <taxon>Sordariomycetes</taxon>
        <taxon>Hypocreomycetidae</taxon>
        <taxon>Hypocreales</taxon>
        <taxon>Cordycipitaceae</taxon>
        <taxon>Zarea</taxon>
    </lineage>
</organism>
<proteinExistence type="predicted"/>
<reference evidence="1" key="1">
    <citation type="submission" date="2022-08" db="EMBL/GenBank/DDBJ databases">
        <title>Genome Sequence of Lecanicillium fungicola.</title>
        <authorList>
            <person name="Buettner E."/>
        </authorList>
    </citation>
    <scope>NUCLEOTIDE SEQUENCE</scope>
    <source>
        <strain evidence="1">Babe33</strain>
    </source>
</reference>
<evidence type="ECO:0000313" key="2">
    <source>
        <dbReference type="Proteomes" id="UP001143910"/>
    </source>
</evidence>
<dbReference type="Proteomes" id="UP001143910">
    <property type="component" value="Unassembled WGS sequence"/>
</dbReference>
<accession>A0ACC1NHN1</accession>